<sequence>MHMSQISTSRIRSWITLAMVLTLVVALATWWLKRDTVPRTIHFATGIAGGMYDLLGSSIVDSLAKRTESSVEVKNTNGSKENFDRLVGGEFDLAIVQGDPDRIEEISVITPLFREYLFVVARKGSGIETVGQLSGRKLCIGPKGSGSRAAALKMLEHFSISESTLGPEADLEFSELINDPSLEAAIVVAGIVHPELREVLLTNQFDLIPIQSAAALELDMPFIRRVEVPRGLFAEQPSVPQEACPTIATTAYLVCRENASTDLVEAALKAIHEENLRLKVPTLVSRAEAVGLTPTRFHPAAQRYFNPEDNLGEMVGVMESLVATKELLFALGAGIYLLWLRWRRMQEKELQEIVQRQKEHLDKLLTETLRIEKKQAETSNPEALRNYLKSVTRIKLQALQEFTEEELRGDQEFAILIEQCSSLINRIQLKLLSILFGQESA</sequence>
<dbReference type="InterPro" id="IPR011852">
    <property type="entry name" value="TRAP_TAXI"/>
</dbReference>
<evidence type="ECO:0000313" key="3">
    <source>
        <dbReference type="Proteomes" id="UP000315003"/>
    </source>
</evidence>
<keyword evidence="1" id="KW-0472">Membrane</keyword>
<dbReference type="NCBIfam" id="TIGR02122">
    <property type="entry name" value="TRAP_TAXI"/>
    <property type="match status" value="1"/>
</dbReference>
<feature type="transmembrane region" description="Helical" evidence="1">
    <location>
        <begin position="12"/>
        <end position="32"/>
    </location>
</feature>
<keyword evidence="1" id="KW-0812">Transmembrane</keyword>
<dbReference type="OrthoDB" id="246353at2"/>
<dbReference type="AlphaFoldDB" id="A0A517T1M3"/>
<dbReference type="EMBL" id="CP036272">
    <property type="protein sequence ID" value="QDT62278.1"/>
    <property type="molecule type" value="Genomic_DNA"/>
</dbReference>
<dbReference type="PANTHER" id="PTHR42941:SF1">
    <property type="entry name" value="SLL1037 PROTEIN"/>
    <property type="match status" value="1"/>
</dbReference>
<proteinExistence type="predicted"/>
<name>A0A517T1M3_9BACT</name>
<protein>
    <recommendedName>
        <fullName evidence="4">NMT1/THI5 like protein</fullName>
    </recommendedName>
</protein>
<keyword evidence="3" id="KW-1185">Reference proteome</keyword>
<dbReference type="Gene3D" id="3.40.190.10">
    <property type="entry name" value="Periplasmic binding protein-like II"/>
    <property type="match status" value="2"/>
</dbReference>
<evidence type="ECO:0000256" key="1">
    <source>
        <dbReference type="SAM" id="Phobius"/>
    </source>
</evidence>
<reference evidence="2 3" key="1">
    <citation type="submission" date="2019-02" db="EMBL/GenBank/DDBJ databases">
        <title>Deep-cultivation of Planctomycetes and their phenomic and genomic characterization uncovers novel biology.</title>
        <authorList>
            <person name="Wiegand S."/>
            <person name="Jogler M."/>
            <person name="Boedeker C."/>
            <person name="Pinto D."/>
            <person name="Vollmers J."/>
            <person name="Rivas-Marin E."/>
            <person name="Kohn T."/>
            <person name="Peeters S.H."/>
            <person name="Heuer A."/>
            <person name="Rast P."/>
            <person name="Oberbeckmann S."/>
            <person name="Bunk B."/>
            <person name="Jeske O."/>
            <person name="Meyerdierks A."/>
            <person name="Storesund J.E."/>
            <person name="Kallscheuer N."/>
            <person name="Luecker S."/>
            <person name="Lage O.M."/>
            <person name="Pohl T."/>
            <person name="Merkel B.J."/>
            <person name="Hornburger P."/>
            <person name="Mueller R.-W."/>
            <person name="Bruemmer F."/>
            <person name="Labrenz M."/>
            <person name="Spormann A.M."/>
            <person name="Op den Camp H."/>
            <person name="Overmann J."/>
            <person name="Amann R."/>
            <person name="Jetten M.S.M."/>
            <person name="Mascher T."/>
            <person name="Medema M.H."/>
            <person name="Devos D.P."/>
            <person name="Kaster A.-K."/>
            <person name="Ovreas L."/>
            <person name="Rohde M."/>
            <person name="Galperin M.Y."/>
            <person name="Jogler C."/>
        </authorList>
    </citation>
    <scope>NUCLEOTIDE SEQUENCE [LARGE SCALE GENOMIC DNA]</scope>
    <source>
        <strain evidence="2 3">SV_7m_r</strain>
    </source>
</reference>
<accession>A0A517T1M3</accession>
<evidence type="ECO:0008006" key="4">
    <source>
        <dbReference type="Google" id="ProtNLM"/>
    </source>
</evidence>
<keyword evidence="1" id="KW-1133">Transmembrane helix</keyword>
<dbReference type="Pfam" id="PF16868">
    <property type="entry name" value="NMT1_3"/>
    <property type="match status" value="1"/>
</dbReference>
<dbReference type="PANTHER" id="PTHR42941">
    <property type="entry name" value="SLL1037 PROTEIN"/>
    <property type="match status" value="1"/>
</dbReference>
<gene>
    <name evidence="2" type="ORF">SV7mr_48250</name>
</gene>
<dbReference type="Proteomes" id="UP000315003">
    <property type="component" value="Chromosome"/>
</dbReference>
<evidence type="ECO:0000313" key="2">
    <source>
        <dbReference type="EMBL" id="QDT62278.1"/>
    </source>
</evidence>
<dbReference type="SUPFAM" id="SSF53850">
    <property type="entry name" value="Periplasmic binding protein-like II"/>
    <property type="match status" value="1"/>
</dbReference>
<organism evidence="2 3">
    <name type="scientific">Stieleria bergensis</name>
    <dbReference type="NCBI Taxonomy" id="2528025"/>
    <lineage>
        <taxon>Bacteria</taxon>
        <taxon>Pseudomonadati</taxon>
        <taxon>Planctomycetota</taxon>
        <taxon>Planctomycetia</taxon>
        <taxon>Pirellulales</taxon>
        <taxon>Pirellulaceae</taxon>
        <taxon>Stieleria</taxon>
    </lineage>
</organism>